<name>A0A6J4TL90_9ACTN</name>
<feature type="region of interest" description="Disordered" evidence="1">
    <location>
        <begin position="183"/>
        <end position="212"/>
    </location>
</feature>
<feature type="compositionally biased region" description="Basic and acidic residues" evidence="1">
    <location>
        <begin position="258"/>
        <end position="268"/>
    </location>
</feature>
<gene>
    <name evidence="2" type="ORF">AVDCRST_MAG85-3270</name>
</gene>
<dbReference type="AlphaFoldDB" id="A0A6J4TL90"/>
<evidence type="ECO:0000313" key="2">
    <source>
        <dbReference type="EMBL" id="CAA9526388.1"/>
    </source>
</evidence>
<feature type="compositionally biased region" description="Basic and acidic residues" evidence="1">
    <location>
        <begin position="10"/>
        <end position="24"/>
    </location>
</feature>
<feature type="non-terminal residue" evidence="2">
    <location>
        <position position="313"/>
    </location>
</feature>
<reference evidence="2" key="1">
    <citation type="submission" date="2020-02" db="EMBL/GenBank/DDBJ databases">
        <authorList>
            <person name="Meier V. D."/>
        </authorList>
    </citation>
    <scope>NUCLEOTIDE SEQUENCE</scope>
    <source>
        <strain evidence="2">AVDCRST_MAG85</strain>
    </source>
</reference>
<proteinExistence type="predicted"/>
<sequence>EHLRPAAGRRGRDEAEEGRADRAGAGRAQARLDAVRAGRRDDAAGHGVSDHLRDHPVGPRGRSALPGRGRLRRDRQLRHRADLAAVVGGAVQHDVHHRRVGRHRARARHDPRARHAPRDLRPRPHPHVGPDPVRDHHRGGVVRVVLRVLARLGLRQRPAVHRRRQGVVRRAVQLVLRDHRRRGVEDHAVHGPAAARRSDHDRRGPLRGGEGRRRERLAALHADHAAADEAGDPRRAAVPHARRLPRLRLDLRDDPWRGGHGVRVDRGLRPAHIPAQPRPRLGRVGPHLPDRPDDRVPVRARLRRRRPRKGRRL</sequence>
<evidence type="ECO:0000256" key="1">
    <source>
        <dbReference type="SAM" id="MobiDB-lite"/>
    </source>
</evidence>
<feature type="compositionally biased region" description="Basic and acidic residues" evidence="1">
    <location>
        <begin position="33"/>
        <end position="57"/>
    </location>
</feature>
<feature type="region of interest" description="Disordered" evidence="1">
    <location>
        <begin position="258"/>
        <end position="313"/>
    </location>
</feature>
<organism evidence="2">
    <name type="scientific">uncultured Solirubrobacteraceae bacterium</name>
    <dbReference type="NCBI Taxonomy" id="1162706"/>
    <lineage>
        <taxon>Bacteria</taxon>
        <taxon>Bacillati</taxon>
        <taxon>Actinomycetota</taxon>
        <taxon>Thermoleophilia</taxon>
        <taxon>Solirubrobacterales</taxon>
        <taxon>Solirubrobacteraceae</taxon>
        <taxon>environmental samples</taxon>
    </lineage>
</organism>
<feature type="region of interest" description="Disordered" evidence="1">
    <location>
        <begin position="94"/>
        <end position="136"/>
    </location>
</feature>
<feature type="non-terminal residue" evidence="2">
    <location>
        <position position="1"/>
    </location>
</feature>
<feature type="compositionally biased region" description="Basic residues" evidence="1">
    <location>
        <begin position="95"/>
        <end position="115"/>
    </location>
</feature>
<feature type="region of interest" description="Disordered" evidence="1">
    <location>
        <begin position="1"/>
        <end position="70"/>
    </location>
</feature>
<dbReference type="EMBL" id="CADCVT010000360">
    <property type="protein sequence ID" value="CAA9526388.1"/>
    <property type="molecule type" value="Genomic_DNA"/>
</dbReference>
<accession>A0A6J4TL90</accession>
<feature type="compositionally biased region" description="Basic and acidic residues" evidence="1">
    <location>
        <begin position="288"/>
        <end position="297"/>
    </location>
</feature>
<feature type="compositionally biased region" description="Basic residues" evidence="1">
    <location>
        <begin position="298"/>
        <end position="313"/>
    </location>
</feature>
<feature type="compositionally biased region" description="Basic and acidic residues" evidence="1">
    <location>
        <begin position="196"/>
        <end position="212"/>
    </location>
</feature>
<protein>
    <submittedName>
        <fullName evidence="2">Maltodextrin ABC transporter, permease protein MdxF</fullName>
    </submittedName>
</protein>